<evidence type="ECO:0000313" key="3">
    <source>
        <dbReference type="Proteomes" id="UP001168821"/>
    </source>
</evidence>
<dbReference type="AlphaFoldDB" id="A0AA38IFT4"/>
<feature type="compositionally biased region" description="Basic residues" evidence="1">
    <location>
        <begin position="32"/>
        <end position="47"/>
    </location>
</feature>
<evidence type="ECO:0000313" key="2">
    <source>
        <dbReference type="EMBL" id="KAJ3653157.1"/>
    </source>
</evidence>
<comment type="caution">
    <text evidence="2">The sequence shown here is derived from an EMBL/GenBank/DDBJ whole genome shotgun (WGS) entry which is preliminary data.</text>
</comment>
<gene>
    <name evidence="2" type="ORF">Zmor_019066</name>
</gene>
<proteinExistence type="predicted"/>
<evidence type="ECO:0008006" key="4">
    <source>
        <dbReference type="Google" id="ProtNLM"/>
    </source>
</evidence>
<accession>A0AA38IFT4</accession>
<dbReference type="SUPFAM" id="SSF52540">
    <property type="entry name" value="P-loop containing nucleoside triphosphate hydrolases"/>
    <property type="match status" value="1"/>
</dbReference>
<feature type="compositionally biased region" description="Basic and acidic residues" evidence="1">
    <location>
        <begin position="1"/>
        <end position="23"/>
    </location>
</feature>
<organism evidence="2 3">
    <name type="scientific">Zophobas morio</name>
    <dbReference type="NCBI Taxonomy" id="2755281"/>
    <lineage>
        <taxon>Eukaryota</taxon>
        <taxon>Metazoa</taxon>
        <taxon>Ecdysozoa</taxon>
        <taxon>Arthropoda</taxon>
        <taxon>Hexapoda</taxon>
        <taxon>Insecta</taxon>
        <taxon>Pterygota</taxon>
        <taxon>Neoptera</taxon>
        <taxon>Endopterygota</taxon>
        <taxon>Coleoptera</taxon>
        <taxon>Polyphaga</taxon>
        <taxon>Cucujiformia</taxon>
        <taxon>Tenebrionidae</taxon>
        <taxon>Zophobas</taxon>
    </lineage>
</organism>
<evidence type="ECO:0000256" key="1">
    <source>
        <dbReference type="SAM" id="MobiDB-lite"/>
    </source>
</evidence>
<dbReference type="Gene3D" id="3.40.50.300">
    <property type="entry name" value="P-loop containing nucleotide triphosphate hydrolases"/>
    <property type="match status" value="1"/>
</dbReference>
<keyword evidence="3" id="KW-1185">Reference proteome</keyword>
<dbReference type="InterPro" id="IPR027417">
    <property type="entry name" value="P-loop_NTPase"/>
</dbReference>
<dbReference type="Proteomes" id="UP001168821">
    <property type="component" value="Unassembled WGS sequence"/>
</dbReference>
<dbReference type="EMBL" id="JALNTZ010000005">
    <property type="protein sequence ID" value="KAJ3653157.1"/>
    <property type="molecule type" value="Genomic_DNA"/>
</dbReference>
<reference evidence="2" key="1">
    <citation type="journal article" date="2023" name="G3 (Bethesda)">
        <title>Whole genome assemblies of Zophobas morio and Tenebrio molitor.</title>
        <authorList>
            <person name="Kaur S."/>
            <person name="Stinson S.A."/>
            <person name="diCenzo G.C."/>
        </authorList>
    </citation>
    <scope>NUCLEOTIDE SEQUENCE</scope>
    <source>
        <strain evidence="2">QUZm001</strain>
    </source>
</reference>
<protein>
    <recommendedName>
        <fullName evidence="4">NACHT domain-containing protein</fullName>
    </recommendedName>
</protein>
<feature type="compositionally biased region" description="Basic and acidic residues" evidence="1">
    <location>
        <begin position="48"/>
        <end position="61"/>
    </location>
</feature>
<name>A0AA38IFT4_9CUCU</name>
<feature type="region of interest" description="Disordered" evidence="1">
    <location>
        <begin position="1"/>
        <end position="77"/>
    </location>
</feature>
<sequence length="1251" mass="145770">MTKDQIDIYHDKQESKDKTEHQRQMSQQLGKISRKQKIKVKLDKKKKIVTDQSKDSIKGTDDPSDPGCSSEKSQANIFGPNQQTEEIIEESVHQTTKLENEKETTENYSWEKTFRRRPGTRDMGKPYEDTIISNIILNLLNDHETQDFQISSNADNFGDFDDVVIETRTSRGFKTRAVQLKHSDRRRITLKQLARKTGDFSLIKYFNTTRKIQHKAHRFVLFTTHEFQPEKPKFKLEGENFFLEVVKVVVADESLRMSDKENCCYIFRIVEDEENVGKIQEYGAFFEQFCLYTDQERLETLRVSTVNKFMRMFGAKEEAFEKYFKIVSEWSLEDGIKDKLDKNRMQRTIALGILSPQIECLVFGQVTDKMRVLRDAIFSFDLTLVQKSGGEVVRQLWGDATDTIDLDELNKLRSTYGLSSNYINKLEDIDGKILAQLLWLMNKTPLIVNEHVNMSRAIRLCSDAKFILLGDGKRKIWMRYYTVFQSLLSLKLKPELYNKVTQNFTISLQGKATLTLVEAFGSNEDFLRHITLNNLLEMLDGPRLIDGDKETLPIPYIERSLSLNIIDIKYLNNVSNNTVIILNCEDHPEEVKRPSSKHSLTEIDDFLDSPNHRTLLVPIFVVSKNRCSQSEFDKVCSETLQPKTVHYFKFLSNKNLEWVRSRGDISDLHNYKLGGHSRNETEFWSFDFTKTINLVIGDPGMGKTELTKSLKNKCPCDYWTVIVTPQEVNLFFKQSKDRNYLNSFETFILDEKYHHLDRLDKAYFRMCVKQNRVFYVWDALDEILTKYLDSVSTLIVQLSDQGFTQWVTCRRHLKSFFEKKFRVLSVSINQFNEREQEDYLRTRLDNMSDDVEAAIDKVKSSFAFIKHVDILGIPLQIFMLTEIIRQNTEKYLKLLDNSFLLTDLYHYFIDTKFELFYQNKLSINVQEPNLKRLVDRDKKTLLAYCEKLALGAIFPEGADINNLDDVDNVFHDCASVGIITGLVNNTPQFLHASFAEYLVAVYFSKNFEIIPRDTFFDQKFNNVRFFFDMLLARNSPAHVAVLYRNCDVLKHYDDEMLRRKDRGGRSALHLVCSWGQRRSRLAVTKSKVPRNCSYFIFLLVKKIVFSESVTSEKFVIQDYDTLSGEIETRGYLDGVLHLMNKCDVFEPDGLLGMTPLWYSRISESLGVELELLKFQKLRLDQPYSEFDRINILYYSALFGYDDVVKVFSDEQLPTYGEVNFVTTDDNITLTSIYICTTCVRLLCLSLSLFCV</sequence>